<protein>
    <submittedName>
        <fullName evidence="2">Uncharacterized protein</fullName>
    </submittedName>
</protein>
<dbReference type="EnsemblPlants" id="OMERI01G14780.1">
    <property type="protein sequence ID" value="OMERI01G14780.1"/>
    <property type="gene ID" value="OMERI01G14780"/>
</dbReference>
<dbReference type="HOGENOM" id="CLU_1780386_0_0_1"/>
<keyword evidence="3" id="KW-1185">Reference proteome</keyword>
<sequence>MQPMQAYDEVCKEQHWGDVDAADVGFSAGAGFTGLLLDGSLNQIQRPAGRDAEADGEFQETEEEKNYWNSIPPPPPPPPPTGCRSPSAGRRALALLPPPPLRASEVLTWVKEKKPSVRIAWMIKEVDWKPNQDLLQLLPHHVTFGL</sequence>
<feature type="compositionally biased region" description="Acidic residues" evidence="1">
    <location>
        <begin position="54"/>
        <end position="63"/>
    </location>
</feature>
<reference evidence="2" key="2">
    <citation type="submission" date="2018-05" db="EMBL/GenBank/DDBJ databases">
        <title>OmerRS3 (Oryza meridionalis Reference Sequence Version 3).</title>
        <authorList>
            <person name="Zhang J."/>
            <person name="Kudrna D."/>
            <person name="Lee S."/>
            <person name="Talag J."/>
            <person name="Welchert J."/>
            <person name="Wing R.A."/>
        </authorList>
    </citation>
    <scope>NUCLEOTIDE SEQUENCE [LARGE SCALE GENOMIC DNA]</scope>
    <source>
        <strain evidence="2">cv. OR44</strain>
    </source>
</reference>
<dbReference type="Gramene" id="OMERI01G14780.1">
    <property type="protein sequence ID" value="OMERI01G14780.1"/>
    <property type="gene ID" value="OMERI01G14780"/>
</dbReference>
<dbReference type="Proteomes" id="UP000008021">
    <property type="component" value="Chromosome 1"/>
</dbReference>
<evidence type="ECO:0000313" key="3">
    <source>
        <dbReference type="Proteomes" id="UP000008021"/>
    </source>
</evidence>
<accession>A0A0E0C251</accession>
<proteinExistence type="predicted"/>
<dbReference type="STRING" id="40149.A0A0E0C251"/>
<name>A0A0E0C251_9ORYZ</name>
<feature type="compositionally biased region" description="Low complexity" evidence="1">
    <location>
        <begin position="84"/>
        <end position="95"/>
    </location>
</feature>
<dbReference type="AlphaFoldDB" id="A0A0E0C251"/>
<feature type="region of interest" description="Disordered" evidence="1">
    <location>
        <begin position="46"/>
        <end position="95"/>
    </location>
</feature>
<feature type="compositionally biased region" description="Pro residues" evidence="1">
    <location>
        <begin position="71"/>
        <end position="81"/>
    </location>
</feature>
<organism evidence="2">
    <name type="scientific">Oryza meridionalis</name>
    <dbReference type="NCBI Taxonomy" id="40149"/>
    <lineage>
        <taxon>Eukaryota</taxon>
        <taxon>Viridiplantae</taxon>
        <taxon>Streptophyta</taxon>
        <taxon>Embryophyta</taxon>
        <taxon>Tracheophyta</taxon>
        <taxon>Spermatophyta</taxon>
        <taxon>Magnoliopsida</taxon>
        <taxon>Liliopsida</taxon>
        <taxon>Poales</taxon>
        <taxon>Poaceae</taxon>
        <taxon>BOP clade</taxon>
        <taxon>Oryzoideae</taxon>
        <taxon>Oryzeae</taxon>
        <taxon>Oryzinae</taxon>
        <taxon>Oryza</taxon>
    </lineage>
</organism>
<reference evidence="2" key="1">
    <citation type="submission" date="2015-04" db="UniProtKB">
        <authorList>
            <consortium name="EnsemblPlants"/>
        </authorList>
    </citation>
    <scope>IDENTIFICATION</scope>
</reference>
<evidence type="ECO:0000313" key="2">
    <source>
        <dbReference type="EnsemblPlants" id="OMERI01G14780.1"/>
    </source>
</evidence>
<evidence type="ECO:0000256" key="1">
    <source>
        <dbReference type="SAM" id="MobiDB-lite"/>
    </source>
</evidence>